<organism evidence="1 2">
    <name type="scientific">Allonocardiopsis opalescens</name>
    <dbReference type="NCBI Taxonomy" id="1144618"/>
    <lineage>
        <taxon>Bacteria</taxon>
        <taxon>Bacillati</taxon>
        <taxon>Actinomycetota</taxon>
        <taxon>Actinomycetes</taxon>
        <taxon>Streptosporangiales</taxon>
        <taxon>Allonocardiopsis</taxon>
    </lineage>
</organism>
<sequence length="73" mass="7501">MIAADTVIHAHGVPVHVWQVPTMDPDFPAMIIQAGDGSAWVALVRDLTAETLAAALEIADPVIGSALTAEVAA</sequence>
<accession>A0A2T0PT05</accession>
<reference evidence="1 2" key="1">
    <citation type="submission" date="2018-03" db="EMBL/GenBank/DDBJ databases">
        <title>Genomic Encyclopedia of Archaeal and Bacterial Type Strains, Phase II (KMG-II): from individual species to whole genera.</title>
        <authorList>
            <person name="Goeker M."/>
        </authorList>
    </citation>
    <scope>NUCLEOTIDE SEQUENCE [LARGE SCALE GENOMIC DNA]</scope>
    <source>
        <strain evidence="1 2">DSM 45601</strain>
    </source>
</reference>
<proteinExistence type="predicted"/>
<comment type="caution">
    <text evidence="1">The sequence shown here is derived from an EMBL/GenBank/DDBJ whole genome shotgun (WGS) entry which is preliminary data.</text>
</comment>
<name>A0A2T0PT05_9ACTN</name>
<keyword evidence="2" id="KW-1185">Reference proteome</keyword>
<dbReference type="Proteomes" id="UP000237846">
    <property type="component" value="Unassembled WGS sequence"/>
</dbReference>
<evidence type="ECO:0000313" key="2">
    <source>
        <dbReference type="Proteomes" id="UP000237846"/>
    </source>
</evidence>
<evidence type="ECO:0000313" key="1">
    <source>
        <dbReference type="EMBL" id="PRX92027.1"/>
    </source>
</evidence>
<dbReference type="EMBL" id="PVZC01000012">
    <property type="protein sequence ID" value="PRX92027.1"/>
    <property type="molecule type" value="Genomic_DNA"/>
</dbReference>
<dbReference type="AlphaFoldDB" id="A0A2T0PT05"/>
<protein>
    <submittedName>
        <fullName evidence="1">Uncharacterized protein</fullName>
    </submittedName>
</protein>
<dbReference type="RefSeq" id="WP_106253452.1">
    <property type="nucleotide sequence ID" value="NZ_PVZC01000012.1"/>
</dbReference>
<gene>
    <name evidence="1" type="ORF">CLV72_112100</name>
</gene>